<feature type="transmembrane region" description="Helical" evidence="1">
    <location>
        <begin position="155"/>
        <end position="172"/>
    </location>
</feature>
<keyword evidence="1" id="KW-0472">Membrane</keyword>
<dbReference type="AlphaFoldDB" id="A0A9X3EN71"/>
<dbReference type="EMBL" id="JAPNKE010000002">
    <property type="protein sequence ID" value="MCY1006249.1"/>
    <property type="molecule type" value="Genomic_DNA"/>
</dbReference>
<accession>A0A9X3EN71</accession>
<keyword evidence="4" id="KW-1185">Reference proteome</keyword>
<evidence type="ECO:0000313" key="4">
    <source>
        <dbReference type="Proteomes" id="UP001150924"/>
    </source>
</evidence>
<feature type="transmembrane region" description="Helical" evidence="1">
    <location>
        <begin position="213"/>
        <end position="234"/>
    </location>
</feature>
<feature type="transmembrane region" description="Helical" evidence="1">
    <location>
        <begin position="81"/>
        <end position="100"/>
    </location>
</feature>
<organism evidence="3 4">
    <name type="scientific">Nannocystis pusilla</name>
    <dbReference type="NCBI Taxonomy" id="889268"/>
    <lineage>
        <taxon>Bacteria</taxon>
        <taxon>Pseudomonadati</taxon>
        <taxon>Myxococcota</taxon>
        <taxon>Polyangia</taxon>
        <taxon>Nannocystales</taxon>
        <taxon>Nannocystaceae</taxon>
        <taxon>Nannocystis</taxon>
    </lineage>
</organism>
<keyword evidence="1" id="KW-0812">Transmembrane</keyword>
<name>A0A9X3EN71_9BACT</name>
<evidence type="ECO:0000256" key="1">
    <source>
        <dbReference type="SAM" id="Phobius"/>
    </source>
</evidence>
<protein>
    <submittedName>
        <fullName evidence="3">DUF2157 domain-containing protein</fullName>
    </submittedName>
</protein>
<evidence type="ECO:0000259" key="2">
    <source>
        <dbReference type="Pfam" id="PF09925"/>
    </source>
</evidence>
<dbReference type="InterPro" id="IPR018677">
    <property type="entry name" value="DUF2157"/>
</dbReference>
<comment type="caution">
    <text evidence="3">The sequence shown here is derived from an EMBL/GenBank/DDBJ whole genome shotgun (WGS) entry which is preliminary data.</text>
</comment>
<gene>
    <name evidence="3" type="ORF">OV079_11895</name>
</gene>
<feature type="transmembrane region" description="Helical" evidence="1">
    <location>
        <begin position="240"/>
        <end position="259"/>
    </location>
</feature>
<keyword evidence="1" id="KW-1133">Transmembrane helix</keyword>
<dbReference type="RefSeq" id="WP_267768337.1">
    <property type="nucleotide sequence ID" value="NZ_JAPNKE010000002.1"/>
</dbReference>
<reference evidence="3" key="1">
    <citation type="submission" date="2022-11" db="EMBL/GenBank/DDBJ databases">
        <title>Minimal conservation of predation-associated metabolite biosynthetic gene clusters underscores biosynthetic potential of Myxococcota including descriptions for ten novel species: Archangium lansinium sp. nov., Myxococcus landrumus sp. nov., Nannocystis bai.</title>
        <authorList>
            <person name="Ahearne A."/>
            <person name="Stevens C."/>
            <person name="Phillips K."/>
        </authorList>
    </citation>
    <scope>NUCLEOTIDE SEQUENCE</scope>
    <source>
        <strain evidence="3">Na p29</strain>
    </source>
</reference>
<feature type="transmembrane region" description="Helical" evidence="1">
    <location>
        <begin position="47"/>
        <end position="69"/>
    </location>
</feature>
<feature type="domain" description="DUF2157" evidence="2">
    <location>
        <begin position="17"/>
        <end position="157"/>
    </location>
</feature>
<sequence length="328" mass="34124">MTDPLAGPPLAVRLHALAAAGVLDPAALERSLELIGRKPTADAWYGFARFHLIILGTVLVVAGAIFFVAANWDVFTPQARIGLAAAAMAAATLAGGWIGLDKLSGRAAALAGGLLFGPMLALVGQVYQTGADAFELFLAWSVVLAGYALATRFAGAWITALLLGVVTNYLWIGQALGSHPFESPGLWASLAGAAALSALALDRRVRRGPGDAIGLVALTLGWCIAFAHGAAAIVLEGWPFGHVVALLLALGLPLVMLRIGRQQGDFGLERLAVAQLFGLLTVAEGKLVFDVLDAEIGGLLIMGLLLSAQGYAGGEWFRARRQREEDAS</sequence>
<dbReference type="Proteomes" id="UP001150924">
    <property type="component" value="Unassembled WGS sequence"/>
</dbReference>
<dbReference type="Pfam" id="PF09925">
    <property type="entry name" value="DUF2157"/>
    <property type="match status" value="1"/>
</dbReference>
<proteinExistence type="predicted"/>
<evidence type="ECO:0000313" key="3">
    <source>
        <dbReference type="EMBL" id="MCY1006249.1"/>
    </source>
</evidence>
<feature type="transmembrane region" description="Helical" evidence="1">
    <location>
        <begin position="107"/>
        <end position="127"/>
    </location>
</feature>